<dbReference type="AlphaFoldDB" id="A0A9X3BZL3"/>
<dbReference type="RefSeq" id="WP_264015126.1">
    <property type="nucleotide sequence ID" value="NZ_JACKSJ010000221.1"/>
</dbReference>
<keyword evidence="2" id="KW-0472">Membrane</keyword>
<accession>A0A9X3BZL3</accession>
<feature type="transmembrane region" description="Helical" evidence="2">
    <location>
        <begin position="352"/>
        <end position="378"/>
    </location>
</feature>
<keyword evidence="2" id="KW-0812">Transmembrane</keyword>
<proteinExistence type="predicted"/>
<evidence type="ECO:0000256" key="1">
    <source>
        <dbReference type="SAM" id="MobiDB-lite"/>
    </source>
</evidence>
<dbReference type="EMBL" id="JACKSJ010000221">
    <property type="protein sequence ID" value="MCV7172967.1"/>
    <property type="molecule type" value="Genomic_DNA"/>
</dbReference>
<evidence type="ECO:0000256" key="2">
    <source>
        <dbReference type="SAM" id="Phobius"/>
    </source>
</evidence>
<keyword evidence="2" id="KW-1133">Transmembrane helix</keyword>
<keyword evidence="4" id="KW-1185">Reference proteome</keyword>
<reference evidence="3" key="1">
    <citation type="submission" date="2020-07" db="EMBL/GenBank/DDBJ databases">
        <authorList>
            <person name="Pettersson B.M.F."/>
            <person name="Behra P.R.K."/>
            <person name="Ramesh M."/>
            <person name="Das S."/>
            <person name="Dasgupta S."/>
            <person name="Kirsebom L.A."/>
        </authorList>
    </citation>
    <scope>NUCLEOTIDE SEQUENCE</scope>
    <source>
        <strain evidence="3">DSM 44615</strain>
    </source>
</reference>
<sequence length="501" mass="53179">MTADPVAAADAVVAAIDPGLSSPGVESSDVVLVTGPWLAGTSSLVAELRRELPEHTFVESDDLPAGKAPAAVVFAVSASAPLTESDCALVELASNYTDLVVGAVTKIDAHRNWRDVLTADRTLLADRSARYRQMPWVGVAAAPDLGDPRLDELVGLLRQRLADPDLQRRNRLRAWESRLEAVIRRYQADGAGADREARVTALRARRDEIRRDSRLAKSERGIALRSQVQQAKVQLAYFARNRCTSVRAELQEDAAGLGRRRLAAFEDEVRTRAADVVTEVDEGITEHLAGVAAELKMSPPPTAAAPGIPDFPAPPLKNRRLETVLMMLLGAGFGLGVALAFSRLFAGVAPGLTVAGVVAGGAVGLLLTVWVVGIRGLLHDRSVLDRWVGEVTTTLRSAVEEQVATRVLAAEAALTSQLTARDEAETATAAQQIATIDAELREHAVATARAAALRDRRTPPLQRALDAVSAELYGSAPAPATNGSRPSADAERVSSEDSAGN</sequence>
<gene>
    <name evidence="3" type="ORF">H7I41_23870</name>
</gene>
<name>A0A9X3BZL3_9MYCO</name>
<protein>
    <submittedName>
        <fullName evidence="3">Uncharacterized protein</fullName>
    </submittedName>
</protein>
<comment type="caution">
    <text evidence="3">The sequence shown here is derived from an EMBL/GenBank/DDBJ whole genome shotgun (WGS) entry which is preliminary data.</text>
</comment>
<feature type="region of interest" description="Disordered" evidence="1">
    <location>
        <begin position="475"/>
        <end position="501"/>
    </location>
</feature>
<dbReference type="Proteomes" id="UP001140293">
    <property type="component" value="Unassembled WGS sequence"/>
</dbReference>
<evidence type="ECO:0000313" key="4">
    <source>
        <dbReference type="Proteomes" id="UP001140293"/>
    </source>
</evidence>
<feature type="transmembrane region" description="Helical" evidence="2">
    <location>
        <begin position="324"/>
        <end position="346"/>
    </location>
</feature>
<organism evidence="3 4">
    <name type="scientific">[Mycobacterium] manitobense</name>
    <dbReference type="NCBI Taxonomy" id="190147"/>
    <lineage>
        <taxon>Bacteria</taxon>
        <taxon>Bacillati</taxon>
        <taxon>Actinomycetota</taxon>
        <taxon>Actinomycetes</taxon>
        <taxon>Mycobacteriales</taxon>
        <taxon>Mycobacteriaceae</taxon>
        <taxon>Mycolicibacterium</taxon>
    </lineage>
</organism>
<reference evidence="3" key="2">
    <citation type="journal article" date="2022" name="BMC Genomics">
        <title>Comparative genome analysis of mycobacteria focusing on tRNA and non-coding RNA.</title>
        <authorList>
            <person name="Behra P.R.K."/>
            <person name="Pettersson B.M.F."/>
            <person name="Ramesh M."/>
            <person name="Das S."/>
            <person name="Dasgupta S."/>
            <person name="Kirsebom L.A."/>
        </authorList>
    </citation>
    <scope>NUCLEOTIDE SEQUENCE</scope>
    <source>
        <strain evidence="3">DSM 44615</strain>
    </source>
</reference>
<evidence type="ECO:0000313" key="3">
    <source>
        <dbReference type="EMBL" id="MCV7172967.1"/>
    </source>
</evidence>